<proteinExistence type="predicted"/>
<evidence type="ECO:0000256" key="2">
    <source>
        <dbReference type="ARBA" id="ARBA00022553"/>
    </source>
</evidence>
<dbReference type="OrthoDB" id="416786at2759"/>
<dbReference type="SUPFAM" id="SSF56801">
    <property type="entry name" value="Acetyl-CoA synthetase-like"/>
    <property type="match status" value="1"/>
</dbReference>
<keyword evidence="2" id="KW-0597">Phosphoprotein</keyword>
<sequence length="154" mass="17623">MPTVDRLCETTEDDVEDNLENHDTFGTYPVTLVIEPAGNSVSVQAVYDHHIVPDCQMKRLLQQRSHIMKWVNRRDNARVGDIVGLCPQDQAQLQMWNSQRAPENIQRCVHDLFSELSRSQPDATAVRSWDGELFYSELEVLSNGFAVQLMEDGY</sequence>
<name>A0A5N6S8Z9_ASPPS</name>
<dbReference type="Gene3D" id="3.40.50.12780">
    <property type="entry name" value="N-terminal domain of ligase-like"/>
    <property type="match status" value="1"/>
</dbReference>
<keyword evidence="4" id="KW-1185">Reference proteome</keyword>
<dbReference type="GO" id="GO:0005737">
    <property type="term" value="C:cytoplasm"/>
    <property type="evidence" value="ECO:0007669"/>
    <property type="project" value="TreeGrafter"/>
</dbReference>
<evidence type="ECO:0000256" key="1">
    <source>
        <dbReference type="ARBA" id="ARBA00022450"/>
    </source>
</evidence>
<organism evidence="3 4">
    <name type="scientific">Aspergillus pseudotamarii</name>
    <dbReference type="NCBI Taxonomy" id="132259"/>
    <lineage>
        <taxon>Eukaryota</taxon>
        <taxon>Fungi</taxon>
        <taxon>Dikarya</taxon>
        <taxon>Ascomycota</taxon>
        <taxon>Pezizomycotina</taxon>
        <taxon>Eurotiomycetes</taxon>
        <taxon>Eurotiomycetidae</taxon>
        <taxon>Eurotiales</taxon>
        <taxon>Aspergillaceae</taxon>
        <taxon>Aspergillus</taxon>
        <taxon>Aspergillus subgen. Circumdati</taxon>
    </lineage>
</organism>
<dbReference type="Proteomes" id="UP000325672">
    <property type="component" value="Unassembled WGS sequence"/>
</dbReference>
<dbReference type="InterPro" id="IPR042099">
    <property type="entry name" value="ANL_N_sf"/>
</dbReference>
<dbReference type="EMBL" id="ML743680">
    <property type="protein sequence ID" value="KAE8131035.1"/>
    <property type="molecule type" value="Genomic_DNA"/>
</dbReference>
<protein>
    <submittedName>
        <fullName evidence="3">Uncharacterized protein</fullName>
    </submittedName>
</protein>
<keyword evidence="1" id="KW-0596">Phosphopantetheine</keyword>
<evidence type="ECO:0000313" key="3">
    <source>
        <dbReference type="EMBL" id="KAE8131035.1"/>
    </source>
</evidence>
<accession>A0A5N6S8Z9</accession>
<dbReference type="GO" id="GO:0043041">
    <property type="term" value="P:amino acid activation for nonribosomal peptide biosynthetic process"/>
    <property type="evidence" value="ECO:0007669"/>
    <property type="project" value="TreeGrafter"/>
</dbReference>
<dbReference type="PANTHER" id="PTHR45527">
    <property type="entry name" value="NONRIBOSOMAL PEPTIDE SYNTHETASE"/>
    <property type="match status" value="1"/>
</dbReference>
<evidence type="ECO:0000313" key="4">
    <source>
        <dbReference type="Proteomes" id="UP000325672"/>
    </source>
</evidence>
<dbReference type="GO" id="GO:0031177">
    <property type="term" value="F:phosphopantetheine binding"/>
    <property type="evidence" value="ECO:0007669"/>
    <property type="project" value="TreeGrafter"/>
</dbReference>
<dbReference type="PANTHER" id="PTHR45527:SF12">
    <property type="entry name" value="NONRIBOSOMAL PEPTIDE SYNTHETASE IVOA"/>
    <property type="match status" value="1"/>
</dbReference>
<reference evidence="3 4" key="1">
    <citation type="submission" date="2019-04" db="EMBL/GenBank/DDBJ databases">
        <title>Friends and foes A comparative genomics study of 23 Aspergillus species from section Flavi.</title>
        <authorList>
            <consortium name="DOE Joint Genome Institute"/>
            <person name="Kjaerbolling I."/>
            <person name="Vesth T."/>
            <person name="Frisvad J.C."/>
            <person name="Nybo J.L."/>
            <person name="Theobald S."/>
            <person name="Kildgaard S."/>
            <person name="Isbrandt T."/>
            <person name="Kuo A."/>
            <person name="Sato A."/>
            <person name="Lyhne E.K."/>
            <person name="Kogle M.E."/>
            <person name="Wiebenga A."/>
            <person name="Kun R.S."/>
            <person name="Lubbers R.J."/>
            <person name="Makela M.R."/>
            <person name="Barry K."/>
            <person name="Chovatia M."/>
            <person name="Clum A."/>
            <person name="Daum C."/>
            <person name="Haridas S."/>
            <person name="He G."/>
            <person name="LaButti K."/>
            <person name="Lipzen A."/>
            <person name="Mondo S."/>
            <person name="Riley R."/>
            <person name="Salamov A."/>
            <person name="Simmons B.A."/>
            <person name="Magnuson J.K."/>
            <person name="Henrissat B."/>
            <person name="Mortensen U.H."/>
            <person name="Larsen T.O."/>
            <person name="Devries R.P."/>
            <person name="Grigoriev I.V."/>
            <person name="Machida M."/>
            <person name="Baker S.E."/>
            <person name="Andersen M.R."/>
        </authorList>
    </citation>
    <scope>NUCLEOTIDE SEQUENCE [LARGE SCALE GENOMIC DNA]</scope>
    <source>
        <strain evidence="3 4">CBS 117625</strain>
    </source>
</reference>
<dbReference type="GeneID" id="43645390"/>
<gene>
    <name evidence="3" type="ORF">BDV38DRAFT_289094</name>
</gene>
<dbReference type="RefSeq" id="XP_031907098.1">
    <property type="nucleotide sequence ID" value="XM_032061180.1"/>
</dbReference>
<dbReference type="GO" id="GO:0044550">
    <property type="term" value="P:secondary metabolite biosynthetic process"/>
    <property type="evidence" value="ECO:0007669"/>
    <property type="project" value="TreeGrafter"/>
</dbReference>
<dbReference type="AlphaFoldDB" id="A0A5N6S8Z9"/>